<dbReference type="GO" id="GO:0003676">
    <property type="term" value="F:nucleic acid binding"/>
    <property type="evidence" value="ECO:0007669"/>
    <property type="project" value="InterPro"/>
</dbReference>
<dbReference type="InterPro" id="IPR027417">
    <property type="entry name" value="P-loop_NTPase"/>
</dbReference>
<evidence type="ECO:0000313" key="3">
    <source>
        <dbReference type="Proteomes" id="UP000785679"/>
    </source>
</evidence>
<dbReference type="GO" id="GO:1990918">
    <property type="term" value="P:double-strand break repair involved in meiotic recombination"/>
    <property type="evidence" value="ECO:0007669"/>
    <property type="project" value="TreeGrafter"/>
</dbReference>
<keyword evidence="3" id="KW-1185">Reference proteome</keyword>
<feature type="domain" description="ATP-dependent helicase C-terminal" evidence="1">
    <location>
        <begin position="238"/>
        <end position="404"/>
    </location>
</feature>
<dbReference type="GO" id="GO:0005524">
    <property type="term" value="F:ATP binding"/>
    <property type="evidence" value="ECO:0007669"/>
    <property type="project" value="InterPro"/>
</dbReference>
<dbReference type="InterPro" id="IPR006555">
    <property type="entry name" value="ATP-dep_Helicase_C"/>
</dbReference>
<gene>
    <name evidence="2" type="ORF">FGO68_gene4414</name>
</gene>
<evidence type="ECO:0000259" key="1">
    <source>
        <dbReference type="SMART" id="SM00491"/>
    </source>
</evidence>
<dbReference type="PANTHER" id="PTHR11472:SF47">
    <property type="entry name" value="FANCONI ANEMIA GROUP J PROTEIN"/>
    <property type="match status" value="1"/>
</dbReference>
<evidence type="ECO:0000313" key="2">
    <source>
        <dbReference type="EMBL" id="TNV84441.1"/>
    </source>
</evidence>
<dbReference type="EMBL" id="RRYP01002766">
    <property type="protein sequence ID" value="TNV84441.1"/>
    <property type="molecule type" value="Genomic_DNA"/>
</dbReference>
<dbReference type="Proteomes" id="UP000785679">
    <property type="component" value="Unassembled WGS sequence"/>
</dbReference>
<dbReference type="Gene3D" id="3.40.50.300">
    <property type="entry name" value="P-loop containing nucleotide triphosphate hydrolases"/>
    <property type="match status" value="1"/>
</dbReference>
<dbReference type="GO" id="GO:0005634">
    <property type="term" value="C:nucleus"/>
    <property type="evidence" value="ECO:0007669"/>
    <property type="project" value="TreeGrafter"/>
</dbReference>
<dbReference type="CDD" id="cd18788">
    <property type="entry name" value="SF2_C_XPD"/>
    <property type="match status" value="1"/>
</dbReference>
<dbReference type="GO" id="GO:0016818">
    <property type="term" value="F:hydrolase activity, acting on acid anhydrides, in phosphorus-containing anhydrides"/>
    <property type="evidence" value="ECO:0007669"/>
    <property type="project" value="InterPro"/>
</dbReference>
<dbReference type="PANTHER" id="PTHR11472">
    <property type="entry name" value="DNA REPAIR DEAD HELICASE RAD3/XP-D SUBFAMILY MEMBER"/>
    <property type="match status" value="1"/>
</dbReference>
<dbReference type="SMART" id="SM00491">
    <property type="entry name" value="HELICc2"/>
    <property type="match status" value="1"/>
</dbReference>
<dbReference type="InterPro" id="IPR045028">
    <property type="entry name" value="DinG/Rad3-like"/>
</dbReference>
<name>A0A8J8T7M1_HALGN</name>
<organism evidence="2 3">
    <name type="scientific">Halteria grandinella</name>
    <dbReference type="NCBI Taxonomy" id="5974"/>
    <lineage>
        <taxon>Eukaryota</taxon>
        <taxon>Sar</taxon>
        <taxon>Alveolata</taxon>
        <taxon>Ciliophora</taxon>
        <taxon>Intramacronucleata</taxon>
        <taxon>Spirotrichea</taxon>
        <taxon>Stichotrichia</taxon>
        <taxon>Sporadotrichida</taxon>
        <taxon>Halteriidae</taxon>
        <taxon>Halteria</taxon>
    </lineage>
</organism>
<protein>
    <recommendedName>
        <fullName evidence="1">ATP-dependent helicase C-terminal domain-containing protein</fullName>
    </recommendedName>
</protein>
<dbReference type="AlphaFoldDB" id="A0A8J8T7M1"/>
<dbReference type="Pfam" id="PF13307">
    <property type="entry name" value="Helicase_C_2"/>
    <property type="match status" value="1"/>
</dbReference>
<proteinExistence type="predicted"/>
<dbReference type="OrthoDB" id="19182at2759"/>
<sequence length="562" mass="64579">MALKNFIKTPEVSPELVFNIDKLKDQRIFHENQLQAIFESSSAKFSIQQIASESDVKSSHLEMFSQIFSKICRVLEYAQGDTRTYGEINVTNHYLRLFYRDKKPKKGQDAGTIGINAAIKREFVFAMTCCNPGFLFTLIDIQRPISIILTSGTLSPIDTLESDLQIPIPNKLSCSHVISKSQVFATVLGAGINNTRFNFNFRSRLEDDQDKMMIDLGHTVANICLQVRGGILVFFPSYKLMKQYRDKWQILGVLADIKRKWKKTVLFESNKKEFFQKRMREYLETIATMNENCINNRGAVLMGVCRGKVSEGIDFSDDAARCVIVIGMPFPQMNEPRVILKQHFLNSIVYYIARHNIKMPGKLIDGTTWYQQQASRTVNQTVGRVIRHVNDYGAIFLADERYRQFNNSKELPGWVKDSLTPISSYKELAAPLQNFISINESRMQEIYAQGDISIDYDVLADVLMDDQSQLSQIIQSQPSVIAPQKSVLGESYQAHLKSNLKKEVRSYGPQGKKSYKIQVPPSLKMSYYKQNKHKNHKNHKKFKQLGKKSKKIYKKYKHCSKY</sequence>
<dbReference type="GO" id="GO:0003678">
    <property type="term" value="F:DNA helicase activity"/>
    <property type="evidence" value="ECO:0007669"/>
    <property type="project" value="TreeGrafter"/>
</dbReference>
<comment type="caution">
    <text evidence="2">The sequence shown here is derived from an EMBL/GenBank/DDBJ whole genome shotgun (WGS) entry which is preliminary data.</text>
</comment>
<accession>A0A8J8T7M1</accession>
<reference evidence="2" key="1">
    <citation type="submission" date="2019-06" db="EMBL/GenBank/DDBJ databases">
        <authorList>
            <person name="Zheng W."/>
        </authorList>
    </citation>
    <scope>NUCLEOTIDE SEQUENCE</scope>
    <source>
        <strain evidence="2">QDHG01</strain>
    </source>
</reference>
<dbReference type="GO" id="GO:0006289">
    <property type="term" value="P:nucleotide-excision repair"/>
    <property type="evidence" value="ECO:0007669"/>
    <property type="project" value="TreeGrafter"/>
</dbReference>